<dbReference type="KEGG" id="ela:UCREL1_2831"/>
<protein>
    <submittedName>
        <fullName evidence="2">Uncharacterized protein</fullName>
    </submittedName>
</protein>
<evidence type="ECO:0000313" key="3">
    <source>
        <dbReference type="Proteomes" id="UP000012174"/>
    </source>
</evidence>
<dbReference type="EMBL" id="KB705946">
    <property type="protein sequence ID" value="EMR70136.1"/>
    <property type="molecule type" value="Genomic_DNA"/>
</dbReference>
<feature type="region of interest" description="Disordered" evidence="1">
    <location>
        <begin position="1"/>
        <end position="70"/>
    </location>
</feature>
<feature type="region of interest" description="Disordered" evidence="1">
    <location>
        <begin position="274"/>
        <end position="327"/>
    </location>
</feature>
<feature type="compositionally biased region" description="Basic and acidic residues" evidence="1">
    <location>
        <begin position="17"/>
        <end position="26"/>
    </location>
</feature>
<feature type="compositionally biased region" description="Low complexity" evidence="1">
    <location>
        <begin position="294"/>
        <end position="320"/>
    </location>
</feature>
<proteinExistence type="predicted"/>
<feature type="compositionally biased region" description="Basic residues" evidence="1">
    <location>
        <begin position="1"/>
        <end position="12"/>
    </location>
</feature>
<evidence type="ECO:0000256" key="1">
    <source>
        <dbReference type="SAM" id="MobiDB-lite"/>
    </source>
</evidence>
<feature type="compositionally biased region" description="Polar residues" evidence="1">
    <location>
        <begin position="34"/>
        <end position="70"/>
    </location>
</feature>
<accession>M7TJN5</accession>
<name>M7TJN5_EUTLA</name>
<sequence length="359" mass="40794">MSSNVVHRKRATGTRVNKAESDEPSTKKRRETRPTNPSPIVSTGLQSHPQTLSSRFSNHQSPVSDETQIPSNVSYYRDIEGAHDRMFVDLPKPRVNLSPFFRKDIMDHLDPDMTRQDKLRCALLLMGLTNGSEERRWCNLKLGESLLNATNRVNAYALEITKAAINAKIPGIREATYLDKFDLLKDFRFSSKDKTIDNLERFDFRVQVDYKPLSVQEPPIPQNEVEEYYFQLWKHYDATNQGEEVGLVFNEKLDDPSQFNESISKAQYETLESEEDKKQFRKHLGSKQEKAVKAAADQPAPIASQASASTASASTTSAPQEQSNPMGVIHPTAHLIEPVSQPHLDDFFLRLFFPLSKIQ</sequence>
<organism evidence="2 3">
    <name type="scientific">Eutypa lata (strain UCR-EL1)</name>
    <name type="common">Grapevine dieback disease fungus</name>
    <name type="synonym">Eutypa armeniacae</name>
    <dbReference type="NCBI Taxonomy" id="1287681"/>
    <lineage>
        <taxon>Eukaryota</taxon>
        <taxon>Fungi</taxon>
        <taxon>Dikarya</taxon>
        <taxon>Ascomycota</taxon>
        <taxon>Pezizomycotina</taxon>
        <taxon>Sordariomycetes</taxon>
        <taxon>Xylariomycetidae</taxon>
        <taxon>Xylariales</taxon>
        <taxon>Diatrypaceae</taxon>
        <taxon>Eutypa</taxon>
    </lineage>
</organism>
<gene>
    <name evidence="2" type="ORF">UCREL1_2831</name>
</gene>
<dbReference type="AlphaFoldDB" id="M7TJN5"/>
<keyword evidence="3" id="KW-1185">Reference proteome</keyword>
<dbReference type="Proteomes" id="UP000012174">
    <property type="component" value="Unassembled WGS sequence"/>
</dbReference>
<evidence type="ECO:0000313" key="2">
    <source>
        <dbReference type="EMBL" id="EMR70136.1"/>
    </source>
</evidence>
<reference evidence="3" key="1">
    <citation type="journal article" date="2013" name="Genome Announc.">
        <title>Draft genome sequence of the grapevine dieback fungus Eutypa lata UCR-EL1.</title>
        <authorList>
            <person name="Blanco-Ulate B."/>
            <person name="Rolshausen P.E."/>
            <person name="Cantu D."/>
        </authorList>
    </citation>
    <scope>NUCLEOTIDE SEQUENCE [LARGE SCALE GENOMIC DNA]</scope>
    <source>
        <strain evidence="3">UCR-EL1</strain>
    </source>
</reference>
<dbReference type="HOGENOM" id="CLU_771684_0_0_1"/>